<evidence type="ECO:0000259" key="5">
    <source>
        <dbReference type="Pfam" id="PF12255"/>
    </source>
</evidence>
<dbReference type="RefSeq" id="WP_264793084.1">
    <property type="nucleotide sequence ID" value="NZ_AP026867.1"/>
</dbReference>
<feature type="domain" description="Insecticide toxin TcdB middle/C-terminal" evidence="5">
    <location>
        <begin position="908"/>
        <end position="1005"/>
    </location>
</feature>
<dbReference type="GO" id="GO:0005576">
    <property type="term" value="C:extracellular region"/>
    <property type="evidence" value="ECO:0007669"/>
    <property type="project" value="UniProtKB-SubCell"/>
</dbReference>
<dbReference type="Proteomes" id="UP001060919">
    <property type="component" value="Chromosome"/>
</dbReference>
<dbReference type="PANTHER" id="PTHR32305">
    <property type="match status" value="1"/>
</dbReference>
<keyword evidence="2" id="KW-0964">Secreted</keyword>
<dbReference type="SUPFAM" id="SSF69318">
    <property type="entry name" value="Integrin alpha N-terminal domain"/>
    <property type="match status" value="1"/>
</dbReference>
<dbReference type="InterPro" id="IPR028994">
    <property type="entry name" value="Integrin_alpha_N"/>
</dbReference>
<keyword evidence="8" id="KW-1185">Reference proteome</keyword>
<dbReference type="Pfam" id="PF12256">
    <property type="entry name" value="TcdB_toxin_midN"/>
    <property type="match status" value="1"/>
</dbReference>
<dbReference type="EMBL" id="AP026867">
    <property type="protein sequence ID" value="BDS11955.1"/>
    <property type="molecule type" value="Genomic_DNA"/>
</dbReference>
<evidence type="ECO:0000313" key="8">
    <source>
        <dbReference type="Proteomes" id="UP001060919"/>
    </source>
</evidence>
<dbReference type="InterPro" id="IPR050708">
    <property type="entry name" value="T6SS_VgrG/RHS"/>
</dbReference>
<comment type="subcellular location">
    <subcellularLocation>
        <location evidence="1">Secreted</location>
    </subcellularLocation>
</comment>
<dbReference type="InterPro" id="IPR022385">
    <property type="entry name" value="Rhs_assc_core"/>
</dbReference>
<evidence type="ECO:0000259" key="6">
    <source>
        <dbReference type="Pfam" id="PF12256"/>
    </source>
</evidence>
<dbReference type="NCBIfam" id="TIGR03696">
    <property type="entry name" value="Rhs_assc_core"/>
    <property type="match status" value="1"/>
</dbReference>
<accession>A0A915YF86</accession>
<dbReference type="InterPro" id="IPR022044">
    <property type="entry name" value="TcdB_toxin_mid/C"/>
</dbReference>
<reference evidence="7" key="1">
    <citation type="submission" date="2022-09" db="EMBL/GenBank/DDBJ databases">
        <title>Aureispira anguillicida sp. nov., isolated from Leptocephalus of Japanese eel Anguilla japonica.</title>
        <authorList>
            <person name="Yuasa K."/>
            <person name="Mekata T."/>
            <person name="Ikunari K."/>
        </authorList>
    </citation>
    <scope>NUCLEOTIDE SEQUENCE</scope>
    <source>
        <strain evidence="7">EL160426</strain>
    </source>
</reference>
<feature type="domain" description="Insecticide toxin TcdB middle/N-terminal" evidence="6">
    <location>
        <begin position="699"/>
        <end position="834"/>
    </location>
</feature>
<gene>
    <name evidence="7" type="ORF">AsAng_0026700</name>
</gene>
<evidence type="ECO:0000256" key="4">
    <source>
        <dbReference type="SAM" id="MobiDB-lite"/>
    </source>
</evidence>
<evidence type="ECO:0000256" key="1">
    <source>
        <dbReference type="ARBA" id="ARBA00004613"/>
    </source>
</evidence>
<protein>
    <recommendedName>
        <fullName evidence="9">RHS repeat-associated core domain-containing protein</fullName>
    </recommendedName>
</protein>
<proteinExistence type="predicted"/>
<evidence type="ECO:0000256" key="2">
    <source>
        <dbReference type="ARBA" id="ARBA00022525"/>
    </source>
</evidence>
<dbReference type="PANTHER" id="PTHR32305:SF15">
    <property type="entry name" value="PROTEIN RHSA-RELATED"/>
    <property type="match status" value="1"/>
</dbReference>
<evidence type="ECO:0000256" key="3">
    <source>
        <dbReference type="ARBA" id="ARBA00023026"/>
    </source>
</evidence>
<feature type="compositionally biased region" description="Basic and acidic residues" evidence="4">
    <location>
        <begin position="1"/>
        <end position="14"/>
    </location>
</feature>
<dbReference type="InterPro" id="IPR003284">
    <property type="entry name" value="Sal_SpvB"/>
</dbReference>
<dbReference type="PRINTS" id="PR01341">
    <property type="entry name" value="SALSPVBPROT"/>
</dbReference>
<evidence type="ECO:0008006" key="9">
    <source>
        <dbReference type="Google" id="ProtNLM"/>
    </source>
</evidence>
<feature type="region of interest" description="Disordered" evidence="4">
    <location>
        <begin position="2137"/>
        <end position="2163"/>
    </location>
</feature>
<name>A0A915YF86_9BACT</name>
<feature type="region of interest" description="Disordered" evidence="4">
    <location>
        <begin position="1"/>
        <end position="32"/>
    </location>
</feature>
<keyword evidence="3" id="KW-0843">Virulence</keyword>
<dbReference type="KEGG" id="aup:AsAng_0026700"/>
<dbReference type="Pfam" id="PF03534">
    <property type="entry name" value="SpvB"/>
    <property type="match status" value="1"/>
</dbReference>
<dbReference type="GO" id="GO:0005737">
    <property type="term" value="C:cytoplasm"/>
    <property type="evidence" value="ECO:0007669"/>
    <property type="project" value="InterPro"/>
</dbReference>
<sequence length="2422" mass="274399">MHDPNKNSSSKEEGNSNDPSRQLFSSSFSQQNNHQIPEIQLPKGGGALKGIDEKFEVNPVNGTNSISIPLPISPARGGFSPNLAIQYNSGSGNGLFGLGWGLGLPTIRRKTDKELPQYKDGKESDTFILTGAEDLIPKLQKNGNQWETIERTTTTHHIKQYRPRIEGSWLRIEQWSELGTGIIHWRTISTENVVTVYGDSLTSRIENPSLPTGTAIFEWLIAYRYDNKGNFIRYEYKEEKLENIQPSVYEKNRTLSTTTNRYLKRVFYGNKSHYTHGDALPLSSDFLFETVLDYGEHDVLAPTPVEVNDWAARKDAFSSFRSGFDIRTYRLCQRVLLFHKFDVPNDQPIKDLLVSALELKYERFPEENASDPDLEGFTYLKEAWNKGYKYDTATNNYQEKAMPPMSFYYQRHEWNTTIQTLEETSLQHSPTGINNSGYRWTDFYGEGISGILTEQDRAWYYKENLGAGEFSPAKLLHQKPSFNGLNGEAVQFQDLEGTGERQLVSWNAPQGFFNFKDGEEWGAFQYFENFPNRNISNDPNARFIDLDGDGRPDLLITEDDLFQWYNAEGKKGFGAVNTLFKAVDEEEGPKIVFADQEQSIFLADMTGDGMTDIVRIKNQEVCYWANQGYGHFSAKITMGNAPHFDHEELFNPQYLKLTDIDGSGTTDLVYLRKNSIQIWMNHSGNTWSVAPQIISPFPSIDNQVNIDLVDLLGTGTACLVWSSMGAKDAGTPLRYINLTNSKKPHLLYQYKNNMGAAVEFEYISSTHFYLEDKKAGKPWATKLPFPVHVVHKTISTDYIRNTVFVSKYSYHHGYYDQVEREFRGFGRVEQLDTEDFNILDATGASNIDPDHFQVPIKTISWFHTGASFKDQVLTDAYQTEYYSNPSVEQALNGIMLPQSLSDQAYLEAFRACKGVPLRQEVYSLDDENTQQVDHPYSCSESSYEVQLVQAHKDQKYASFIVVPIQSMSYGYERNPNDPRISQELVLATDELGIPTETVSIIYPRLIAGNVPWMVQVEQAKIHGVYKKISLTNDVDQDNAYRLRAAYEEKMYELLGLSWATGDAYYTKTSIDNLLQTILTQPARNLNFEQAYDAVLGGFQQRLSGWGKAQFLKDDLTGILSFGVQEALGIPGKNYQLAYTPDLLTKLYETSAGTDLLTTVGLQLPATSGYVDLDGDGNWWLPSGKTIYPTGAATNFYLPTGVEDALGNLSKIEFDTYQYLPVRTEDALGNTVSTEYDYRVLSSQLMTDPNGNRAAVAFDALGIVVKSAVMGKAGSNEGDTLANPTAEMRYNFFNWKVHGKPNYIHSKVREEHYSITNANNQAEVWQESYEYSDGGGAVILSKVQTKDGLVGTNTAITKRWIGNGRTVIDNKGNPIKQYEPYFSETHAYEPEAVFVGVGVSPILYYDAAGRNNKTLLPNGTFVKVEFDAWKTAEYDTNDTVKDSKWYQDVMASGSPEEQRAALLTEAHYNTPTISHIDCLGRTIYAENSDDGTQTIAAFTQTDLAGRFSQIYDQIATDQLLANGTGNYSIARNVSSYGLTNLLGQSVYNKTAVKGERWVFTDVLGRMLRVWDNPDSATVADQKIFRTEYDALHRPLKTFVQRGANAEICVAKTIYGESLPVMFPSTWTWGDVDAVNLRGQTYQSFDQSGVVTTLEVDFKGNPLVMQRQLVKNYSTRIDWNVAQTLEAAIFKTSSTYDALNRPKLTILPDHTQLVPTYNKGGYLEKLSAQIRGTGSWIDFLKEQDYDAKGQRQYVKYGNDTITRFFYDAKTFRLNNLLTTHSNSDTLQDLHYTYDPVGNIMTVKDRAQSTFYYNNEAISPLKEYEYDALYRLKKATGREHSGAAVPRHEDLAHLANMPHNSIANAVRNYTQTYQYDKAGNILQLKHQAGASGNWTRNYNYMLNDASNRLNSTEIVGGNTYIYNAYDGHGNMTKMPHLQALHWDYQDQLTAVELNGTGDRAYYNYDGSGQRVRKMVVKSGKKTERLYLGGLERYREYSASGTVKLERWTLQVDDIAQVDTLTVDNSVTVATPIPLVRYQYRDHLGSATLETNEDGEVISYEEFHPYGTSAYRTAKSGTDLSLKRYRFTDKERDDETGLYYFGVRYYAAWLGRWTSSDPGGFVDGLNLYQYARGNPVKLVDEKGFKAEPPPDDLVDRGQADEAEPEHAVDSGEFDGVVDNLVLVGNDKEERVGDNSFDYGEEFNEISKRIIPGSNPKQELLYYAKIAATVDGERRIQELMDRGSDYTASTWIMSYKSTQYQISTKTIYYYNWSVVASLKYDWASSFYQFSHEFAHAVWVNESSIGLNLRQVSPSEWDAVNFANYIRSVYGGRLRERYEDKRLDVDLFFSTNPDDYTTERITDFNLLHVNKWGDASAHGYEYLYSIDGTAATMRYIISSYQNGEYTFQKFNSRKNYDNAIESLGLQSN</sequence>
<dbReference type="Pfam" id="PF12255">
    <property type="entry name" value="TcdB_toxin_midC"/>
    <property type="match status" value="1"/>
</dbReference>
<dbReference type="Gene3D" id="2.180.10.10">
    <property type="entry name" value="RHS repeat-associated core"/>
    <property type="match status" value="1"/>
</dbReference>
<feature type="compositionally biased region" description="Basic and acidic residues" evidence="4">
    <location>
        <begin position="2149"/>
        <end position="2163"/>
    </location>
</feature>
<organism evidence="7 8">
    <name type="scientific">Aureispira anguillae</name>
    <dbReference type="NCBI Taxonomy" id="2864201"/>
    <lineage>
        <taxon>Bacteria</taxon>
        <taxon>Pseudomonadati</taxon>
        <taxon>Bacteroidota</taxon>
        <taxon>Saprospiria</taxon>
        <taxon>Saprospirales</taxon>
        <taxon>Saprospiraceae</taxon>
        <taxon>Aureispira</taxon>
    </lineage>
</organism>
<evidence type="ECO:0000313" key="7">
    <source>
        <dbReference type="EMBL" id="BDS11955.1"/>
    </source>
</evidence>
<dbReference type="InterPro" id="IPR022045">
    <property type="entry name" value="TcdB_toxin_mid/N"/>
</dbReference>